<feature type="compositionally biased region" description="Basic residues" evidence="1">
    <location>
        <begin position="918"/>
        <end position="927"/>
    </location>
</feature>
<feature type="region of interest" description="Disordered" evidence="1">
    <location>
        <begin position="485"/>
        <end position="504"/>
    </location>
</feature>
<name>S3C9U7_OPHP1</name>
<feature type="compositionally biased region" description="Polar residues" evidence="1">
    <location>
        <begin position="366"/>
        <end position="377"/>
    </location>
</feature>
<dbReference type="HOGENOM" id="CLU_305894_0_0_1"/>
<feature type="compositionally biased region" description="Polar residues" evidence="1">
    <location>
        <begin position="819"/>
        <end position="828"/>
    </location>
</feature>
<evidence type="ECO:0000313" key="3">
    <source>
        <dbReference type="Proteomes" id="UP000016923"/>
    </source>
</evidence>
<organism evidence="2 3">
    <name type="scientific">Ophiostoma piceae (strain UAMH 11346)</name>
    <name type="common">Sap stain fungus</name>
    <dbReference type="NCBI Taxonomy" id="1262450"/>
    <lineage>
        <taxon>Eukaryota</taxon>
        <taxon>Fungi</taxon>
        <taxon>Dikarya</taxon>
        <taxon>Ascomycota</taxon>
        <taxon>Pezizomycotina</taxon>
        <taxon>Sordariomycetes</taxon>
        <taxon>Sordariomycetidae</taxon>
        <taxon>Ophiostomatales</taxon>
        <taxon>Ophiostomataceae</taxon>
        <taxon>Ophiostoma</taxon>
    </lineage>
</organism>
<dbReference type="EMBL" id="KE148172">
    <property type="protein sequence ID" value="EPE03003.1"/>
    <property type="molecule type" value="Genomic_DNA"/>
</dbReference>
<feature type="region of interest" description="Disordered" evidence="1">
    <location>
        <begin position="43"/>
        <end position="134"/>
    </location>
</feature>
<keyword evidence="3" id="KW-1185">Reference proteome</keyword>
<reference evidence="2 3" key="1">
    <citation type="journal article" date="2013" name="BMC Genomics">
        <title>The genome and transcriptome of the pine saprophyte Ophiostoma piceae, and a comparison with the bark beetle-associated pine pathogen Grosmannia clavigera.</title>
        <authorList>
            <person name="Haridas S."/>
            <person name="Wang Y."/>
            <person name="Lim L."/>
            <person name="Massoumi Alamouti S."/>
            <person name="Jackman S."/>
            <person name="Docking R."/>
            <person name="Robertson G."/>
            <person name="Birol I."/>
            <person name="Bohlmann J."/>
            <person name="Breuil C."/>
        </authorList>
    </citation>
    <scope>NUCLEOTIDE SEQUENCE [LARGE SCALE GENOMIC DNA]</scope>
    <source>
        <strain evidence="2 3">UAMH 11346</strain>
    </source>
</reference>
<dbReference type="eggNOG" id="ENOG502T519">
    <property type="taxonomic scope" value="Eukaryota"/>
</dbReference>
<evidence type="ECO:0000313" key="2">
    <source>
        <dbReference type="EMBL" id="EPE03003.1"/>
    </source>
</evidence>
<dbReference type="Proteomes" id="UP000016923">
    <property type="component" value="Unassembled WGS sequence"/>
</dbReference>
<feature type="region of interest" description="Disordered" evidence="1">
    <location>
        <begin position="760"/>
        <end position="969"/>
    </location>
</feature>
<feature type="compositionally biased region" description="Low complexity" evidence="1">
    <location>
        <begin position="895"/>
        <end position="917"/>
    </location>
</feature>
<gene>
    <name evidence="2" type="ORF">F503_08880</name>
</gene>
<feature type="compositionally biased region" description="Polar residues" evidence="1">
    <location>
        <begin position="846"/>
        <end position="856"/>
    </location>
</feature>
<feature type="compositionally biased region" description="Polar residues" evidence="1">
    <location>
        <begin position="193"/>
        <end position="218"/>
    </location>
</feature>
<feature type="compositionally biased region" description="Low complexity" evidence="1">
    <location>
        <begin position="485"/>
        <end position="503"/>
    </location>
</feature>
<dbReference type="VEuPathDB" id="FungiDB:F503_08880"/>
<sequence length="969" mass="103836">MLQAAVNCRRCLAWGDPTCNSPSSADDITRHALTCLNQPYKDARERNIGGSSMAPKTRRSRGGGRGSGNGQPVLTSTPGTAPEANTAEAGPSSGRVYRSGQAPQNQQIRFPNRRRVVKRYGRTDTARSPMQRTLTQIGYAMPPLTDLHEPDSLDTDSHAEDLDSMAQGKSFSGTASTSSAAAPRGSKRRKTAQAAQETAHPSSSFHTQTLTQFVAKNTGTGGRDEAGDDDDNYGFGATIRDSEDEFSLESPIAKPGASDNVPAGKGLTATPTKPRHEGQIGPNSSQLVFSTPKAKRTEIPSSQPSPFTPLLLLGRYHSPLGTQRSSPLSSKGNGPALPLLDMDLNPFNGARPGLTSKYPKRVIPDSFSTTNSASQGKTPLRVLGPREIIERSAPHDNSELGRAIIEASPSLSTRGMGSAASITARPRSGVSGNLAGRSSQEIPDSDDEEGGISGPYHTERNAASPTKPGNGASDGPVIDTTSTALASALSSPSISVPSSPTPLHRSRDEAIEKTIVPLHHVVDYDEASLEERDAENPSNGNQLCSSQADDTQMYSQAVESQRVPLETIRSLGPQTYESDIIISIHPEQVRKIVSGIKDHEFRGYRIPGTVTRLWIYTTQPVCELRYMAAIDPGFRKPGEIDSDSGLGNAEFNAGRLVAKFAYKIQQVYQLNNPVSLDLMKQNGWVDGPPQRYAFVPPAVVGALLGNLQRALLHNKGAENELSVSQEIEAQLLSDIADTQSSQRERTLATAALLDSSIAGKVLDSSPPQGVTQRILPPDGEAQQSMPQPSESSSTHDTRPGGSSDLSADRTGERGPIWPSQATTATSPVTEEEEPAKEKTGMAVIRESQSPYVSSPIDQGAVVPRPEVDLGPSSISSAKDEFEEDDGPRERRRPGVGRPYESQNSQQSPQLPQMARGPQTRRLRRQRSALRNARVSSTESTQIILPDSLYEEVRQAPPAVILDSEDSDEG</sequence>
<dbReference type="AlphaFoldDB" id="S3C9U7"/>
<feature type="compositionally biased region" description="Low complexity" evidence="1">
    <location>
        <begin position="782"/>
        <end position="792"/>
    </location>
</feature>
<accession>S3C9U7</accession>
<evidence type="ECO:0000256" key="1">
    <source>
        <dbReference type="SAM" id="MobiDB-lite"/>
    </source>
</evidence>
<proteinExistence type="predicted"/>
<feature type="compositionally biased region" description="Low complexity" evidence="1">
    <location>
        <begin position="172"/>
        <end position="182"/>
    </location>
</feature>
<feature type="region of interest" description="Disordered" evidence="1">
    <location>
        <begin position="366"/>
        <end position="386"/>
    </location>
</feature>
<feature type="compositionally biased region" description="Polar residues" evidence="1">
    <location>
        <begin position="70"/>
        <end position="79"/>
    </location>
</feature>
<feature type="compositionally biased region" description="Basic residues" evidence="1">
    <location>
        <begin position="111"/>
        <end position="120"/>
    </location>
</feature>
<dbReference type="OrthoDB" id="2149705at2759"/>
<feature type="region of interest" description="Disordered" evidence="1">
    <location>
        <begin position="411"/>
        <end position="479"/>
    </location>
</feature>
<protein>
    <submittedName>
        <fullName evidence="2">Uncharacterized protein</fullName>
    </submittedName>
</protein>
<feature type="region of interest" description="Disordered" evidence="1">
    <location>
        <begin position="168"/>
        <end position="287"/>
    </location>
</feature>